<dbReference type="GeneID" id="107455172"/>
<dbReference type="RefSeq" id="XP_071038618.1">
    <property type="nucleotide sequence ID" value="XM_071182517.1"/>
</dbReference>
<dbReference type="RefSeq" id="XP_071038619.1">
    <property type="nucleotide sequence ID" value="XM_071182518.1"/>
</dbReference>
<reference evidence="7" key="1">
    <citation type="journal article" date="2016" name="Mol. Ecol. Resour.">
        <title>Evaluation of the impact of RNA preservation methods of spiders for de novo transcriptome assembly.</title>
        <authorList>
            <person name="Kono N."/>
            <person name="Nakamura H."/>
            <person name="Ito Y."/>
            <person name="Tomita M."/>
            <person name="Arakawa K."/>
        </authorList>
    </citation>
    <scope>NUCLEOTIDE SEQUENCE</scope>
    <source>
        <tissue evidence="7">Whole body</tissue>
    </source>
</reference>
<dbReference type="FunFam" id="1.10.3450.30:FF:000001">
    <property type="entry name" value="KICSTOR complex protein C12orf66 homolog"/>
    <property type="match status" value="1"/>
</dbReference>
<feature type="compositionally biased region" description="Pro residues" evidence="6">
    <location>
        <begin position="124"/>
        <end position="134"/>
    </location>
</feature>
<accession>A0A2L2YFS3</accession>
<dbReference type="PANTHER" id="PTHR31581">
    <property type="entry name" value="KICSTOR COMPLEX PROTEIN C12ORF66"/>
    <property type="match status" value="1"/>
</dbReference>
<sequence length="497" mass="56038">MSENVEDIIAKQQAILDEYFSLLGNFAYDKAKEFLEKERDVAVKNHAVAPFFSSALSAFAALAPAEKSYSNFMFLGPKGFLRKDSTLKSTYETLLNEYQKLEDKHYITPVSTPTMSPTSSCRTPSPPTALPSPSPISACSEVSGSTASSISIGSSARGSVHTFPTYLGEDILENLASHLCGQLLSYVRARLKTMEFYEKMHSMSSTRFMKFEQLLAMISDIVKSNQKLFHHPMLSPLKSSFSSECEILVKLLEAEIHMQNWRFLPSLLCLHDAHSKLGAWLSLPKDVKKSSSFFKPAPPPLLYNWLRTLKSALVSKFTLYFHENLSKQTTPPEMKSFCSKASVDYFSKIMTFQKRYDVACLAIVLDTNGLEGYAGHGYTCPGKHYEAPKGLDSFPTIVSYPPNFFSQEKHSCHWPSVVMIMNNKEQDIRNTDTAVSFYDLRMNATYFMSKIEARMTLVVIFESKKTDRDTHIHRFMHGICTQLRGNKLFSSLKPGSK</sequence>
<comment type="subcellular location">
    <subcellularLocation>
        <location evidence="1">Lysosome membrane</location>
    </subcellularLocation>
</comment>
<evidence type="ECO:0000256" key="3">
    <source>
        <dbReference type="ARBA" id="ARBA00023228"/>
    </source>
</evidence>
<evidence type="ECO:0000256" key="1">
    <source>
        <dbReference type="ARBA" id="ARBA00004656"/>
    </source>
</evidence>
<dbReference type="SUPFAM" id="SSF158548">
    <property type="entry name" value="FLJ32549 domain-like"/>
    <property type="match status" value="1"/>
</dbReference>
<keyword evidence="2" id="KW-0472">Membrane</keyword>
<evidence type="ECO:0000256" key="4">
    <source>
        <dbReference type="ARBA" id="ARBA00060863"/>
    </source>
</evidence>
<feature type="compositionally biased region" description="Low complexity" evidence="6">
    <location>
        <begin position="109"/>
        <end position="123"/>
    </location>
</feature>
<dbReference type="GO" id="GO:0061462">
    <property type="term" value="P:protein localization to lysosome"/>
    <property type="evidence" value="ECO:0007669"/>
    <property type="project" value="TreeGrafter"/>
</dbReference>
<dbReference type="EMBL" id="IAAA01021091">
    <property type="protein sequence ID" value="LAA06877.1"/>
    <property type="molecule type" value="mRNA"/>
</dbReference>
<dbReference type="EMBL" id="IAAA01021090">
    <property type="protein sequence ID" value="LAA06875.1"/>
    <property type="molecule type" value="mRNA"/>
</dbReference>
<keyword evidence="3" id="KW-0458">Lysosome</keyword>
<dbReference type="OrthoDB" id="18134at2759"/>
<dbReference type="AlphaFoldDB" id="A0A2L2YFS3"/>
<dbReference type="GO" id="GO:0005765">
    <property type="term" value="C:lysosomal membrane"/>
    <property type="evidence" value="ECO:0007669"/>
    <property type="project" value="UniProtKB-SubCell"/>
</dbReference>
<evidence type="ECO:0000256" key="5">
    <source>
        <dbReference type="ARBA" id="ARBA00072667"/>
    </source>
</evidence>
<dbReference type="InterPro" id="IPR038060">
    <property type="entry name" value="C12orf66-like_central_sf"/>
</dbReference>
<evidence type="ECO:0000313" key="7">
    <source>
        <dbReference type="EMBL" id="LAA06877.1"/>
    </source>
</evidence>
<dbReference type="SUPFAM" id="SSF160651">
    <property type="entry name" value="FLJ32549 C-terminal domain-like"/>
    <property type="match status" value="1"/>
</dbReference>
<dbReference type="Pfam" id="PF09404">
    <property type="entry name" value="C12orf66_like"/>
    <property type="match status" value="2"/>
</dbReference>
<evidence type="ECO:0000256" key="2">
    <source>
        <dbReference type="ARBA" id="ARBA00023136"/>
    </source>
</evidence>
<dbReference type="KEGG" id="ptep:107455172"/>
<dbReference type="GO" id="GO:0034198">
    <property type="term" value="P:cellular response to amino acid starvation"/>
    <property type="evidence" value="ECO:0007669"/>
    <property type="project" value="TreeGrafter"/>
</dbReference>
<comment type="similarity">
    <text evidence="4">Belongs to the KICS2 family.</text>
</comment>
<dbReference type="GO" id="GO:1904262">
    <property type="term" value="P:negative regulation of TORC1 signaling"/>
    <property type="evidence" value="ECO:0007669"/>
    <property type="project" value="TreeGrafter"/>
</dbReference>
<dbReference type="GO" id="GO:0042149">
    <property type="term" value="P:cellular response to glucose starvation"/>
    <property type="evidence" value="ECO:0007669"/>
    <property type="project" value="TreeGrafter"/>
</dbReference>
<dbReference type="RefSeq" id="XP_042905972.1">
    <property type="nucleotide sequence ID" value="XM_043050038.2"/>
</dbReference>
<proteinExistence type="evidence at transcript level"/>
<dbReference type="PANTHER" id="PTHR31581:SF1">
    <property type="entry name" value="KICSTOR SUBUNIT 2"/>
    <property type="match status" value="1"/>
</dbReference>
<dbReference type="OMA" id="PQKFINA"/>
<dbReference type="Gene3D" id="1.10.3450.30">
    <property type="match status" value="1"/>
</dbReference>
<protein>
    <recommendedName>
        <fullName evidence="5">KICSTOR subunit 2</fullName>
    </recommendedName>
</protein>
<name>A0A2L2YFS3_PARTP</name>
<organism evidence="7">
    <name type="scientific">Parasteatoda tepidariorum</name>
    <name type="common">Common house spider</name>
    <name type="synonym">Achaearanea tepidariorum</name>
    <dbReference type="NCBI Taxonomy" id="114398"/>
    <lineage>
        <taxon>Eukaryota</taxon>
        <taxon>Metazoa</taxon>
        <taxon>Ecdysozoa</taxon>
        <taxon>Arthropoda</taxon>
        <taxon>Chelicerata</taxon>
        <taxon>Arachnida</taxon>
        <taxon>Araneae</taxon>
        <taxon>Araneomorphae</taxon>
        <taxon>Entelegynae</taxon>
        <taxon>Araneoidea</taxon>
        <taxon>Theridiidae</taxon>
        <taxon>Parasteatoda</taxon>
    </lineage>
</organism>
<dbReference type="InterPro" id="IPR018544">
    <property type="entry name" value="KICS_2"/>
</dbReference>
<evidence type="ECO:0000256" key="6">
    <source>
        <dbReference type="SAM" id="MobiDB-lite"/>
    </source>
</evidence>
<feature type="region of interest" description="Disordered" evidence="6">
    <location>
        <begin position="109"/>
        <end position="136"/>
    </location>
</feature>